<gene>
    <name evidence="5 8" type="primary">rimI</name>
    <name evidence="8" type="ORF">JAO78_014030</name>
</gene>
<evidence type="ECO:0000259" key="7">
    <source>
        <dbReference type="PROSITE" id="PS51186"/>
    </source>
</evidence>
<evidence type="ECO:0000256" key="6">
    <source>
        <dbReference type="RuleBase" id="RU363094"/>
    </source>
</evidence>
<dbReference type="Proteomes" id="UP000633814">
    <property type="component" value="Unassembled WGS sequence"/>
</dbReference>
<comment type="catalytic activity">
    <reaction evidence="5 6">
        <text>N-terminal L-alanyl-[ribosomal protein bS18] + acetyl-CoA = N-terminal N(alpha)-acetyl-L-alanyl-[ribosomal protein bS18] + CoA + H(+)</text>
        <dbReference type="Rhea" id="RHEA:43756"/>
        <dbReference type="Rhea" id="RHEA-COMP:10676"/>
        <dbReference type="Rhea" id="RHEA-COMP:10677"/>
        <dbReference type="ChEBI" id="CHEBI:15378"/>
        <dbReference type="ChEBI" id="CHEBI:57287"/>
        <dbReference type="ChEBI" id="CHEBI:57288"/>
        <dbReference type="ChEBI" id="CHEBI:64718"/>
        <dbReference type="ChEBI" id="CHEBI:83683"/>
        <dbReference type="EC" id="2.3.1.266"/>
    </reaction>
</comment>
<evidence type="ECO:0000256" key="4">
    <source>
        <dbReference type="ARBA" id="ARBA00023315"/>
    </source>
</evidence>
<keyword evidence="8" id="KW-0689">Ribosomal protein</keyword>
<feature type="binding site" evidence="5">
    <location>
        <begin position="69"/>
        <end position="71"/>
    </location>
    <ligand>
        <name>acetyl-CoA</name>
        <dbReference type="ChEBI" id="CHEBI:57288"/>
    </ligand>
</feature>
<organism evidence="8 9">
    <name type="scientific">Alishewanella maricola</name>
    <dbReference type="NCBI Taxonomy" id="2795740"/>
    <lineage>
        <taxon>Bacteria</taxon>
        <taxon>Pseudomonadati</taxon>
        <taxon>Pseudomonadota</taxon>
        <taxon>Gammaproteobacteria</taxon>
        <taxon>Alteromonadales</taxon>
        <taxon>Alteromonadaceae</taxon>
        <taxon>Alishewanella</taxon>
    </lineage>
</organism>
<keyword evidence="8" id="KW-0687">Ribonucleoprotein</keyword>
<dbReference type="InterPro" id="IPR016181">
    <property type="entry name" value="Acyl_CoA_acyltransferase"/>
</dbReference>
<dbReference type="GO" id="GO:0008999">
    <property type="term" value="F:protein-N-terminal-alanine acetyltransferase activity"/>
    <property type="evidence" value="ECO:0007669"/>
    <property type="project" value="UniProtKB-EC"/>
</dbReference>
<feature type="domain" description="N-acetyltransferase" evidence="7">
    <location>
        <begin position="2"/>
        <end position="147"/>
    </location>
</feature>
<keyword evidence="9" id="KW-1185">Reference proteome</keyword>
<evidence type="ECO:0000256" key="1">
    <source>
        <dbReference type="ARBA" id="ARBA00005395"/>
    </source>
</evidence>
<proteinExistence type="inferred from homology"/>
<dbReference type="PANTHER" id="PTHR43420:SF51">
    <property type="entry name" value="PEPTIDYL-LYSINE N-ACETYLTRANSFERASE YIAC"/>
    <property type="match status" value="1"/>
</dbReference>
<feature type="active site" description="Proton donor" evidence="5">
    <location>
        <position position="115"/>
    </location>
</feature>
<dbReference type="RefSeq" id="WP_226751996.1">
    <property type="nucleotide sequence ID" value="NZ_JAEINI020000012.1"/>
</dbReference>
<comment type="similarity">
    <text evidence="1 5 6">Belongs to the acetyltransferase family. RimI subfamily.</text>
</comment>
<comment type="caution">
    <text evidence="5">Lacks conserved residue(s) required for the propagation of feature annotation.</text>
</comment>
<sequence length="149" mass="16941">MPEIRLLSLEDLPTLMNIELAANLYPWTEGVFRSCFNQQYFNYGVFQHEQLQGFYIGQFLGVESQLFNIAVAPQAQGQGFGKLLLAHFVAQSTERNALDAWLEVRATNQQALHLYQQAGFIETGRRNNYYVSAQGREDALLMCLPLAFS</sequence>
<dbReference type="Pfam" id="PF00583">
    <property type="entry name" value="Acetyltransf_1"/>
    <property type="match status" value="1"/>
</dbReference>
<dbReference type="CDD" id="cd04301">
    <property type="entry name" value="NAT_SF"/>
    <property type="match status" value="1"/>
</dbReference>
<reference evidence="8 9" key="1">
    <citation type="submission" date="2021-10" db="EMBL/GenBank/DDBJ databases">
        <title>Alishewanella koreense sp. nov. isolated from seawater of southwestern coast in South Korea and the proposal for the reclassification of Rheinheimera perlucida and Rheinheimera tuosuensis as Arsukibacterium perlucida and Arsukibacterium tuosuensis.</title>
        <authorList>
            <person name="Kim K.H."/>
            <person name="Ruan W."/>
            <person name="Kim K.R."/>
            <person name="Baek J.H."/>
            <person name="Jeon C.O."/>
        </authorList>
    </citation>
    <scope>NUCLEOTIDE SEQUENCE [LARGE SCALE GENOMIC DNA]</scope>
    <source>
        <strain evidence="8 9">16-MA</strain>
    </source>
</reference>
<dbReference type="InterPro" id="IPR006464">
    <property type="entry name" value="AcTrfase_RimI/Ard1"/>
</dbReference>
<dbReference type="GO" id="GO:0005840">
    <property type="term" value="C:ribosome"/>
    <property type="evidence" value="ECO:0007669"/>
    <property type="project" value="UniProtKB-KW"/>
</dbReference>
<dbReference type="InterPro" id="IPR043690">
    <property type="entry name" value="RimI"/>
</dbReference>
<evidence type="ECO:0000313" key="8">
    <source>
        <dbReference type="EMBL" id="MCB5227932.1"/>
    </source>
</evidence>
<evidence type="ECO:0000313" key="9">
    <source>
        <dbReference type="Proteomes" id="UP000633814"/>
    </source>
</evidence>
<keyword evidence="4 5" id="KW-0012">Acyltransferase</keyword>
<dbReference type="NCBIfam" id="TIGR01575">
    <property type="entry name" value="rimI"/>
    <property type="match status" value="1"/>
</dbReference>
<dbReference type="EMBL" id="JAEINI020000012">
    <property type="protein sequence ID" value="MCB5227932.1"/>
    <property type="molecule type" value="Genomic_DNA"/>
</dbReference>
<evidence type="ECO:0000256" key="3">
    <source>
        <dbReference type="ARBA" id="ARBA00022679"/>
    </source>
</evidence>
<evidence type="ECO:0000256" key="2">
    <source>
        <dbReference type="ARBA" id="ARBA00022490"/>
    </source>
</evidence>
<comment type="function">
    <text evidence="5 6">Acetylates the N-terminal alanine of ribosomal protein bS18.</text>
</comment>
<name>A0ABS8C6L4_9ALTE</name>
<comment type="caution">
    <text evidence="8">The sequence shown here is derived from an EMBL/GenBank/DDBJ whole genome shotgun (WGS) entry which is preliminary data.</text>
</comment>
<dbReference type="Gene3D" id="3.40.630.30">
    <property type="match status" value="1"/>
</dbReference>
<protein>
    <recommendedName>
        <fullName evidence="5 6">[Ribosomal protein bS18]-alanine N-acetyltransferase</fullName>
        <ecNumber evidence="5 6">2.3.1.266</ecNumber>
    </recommendedName>
</protein>
<dbReference type="PROSITE" id="PS51186">
    <property type="entry name" value="GNAT"/>
    <property type="match status" value="1"/>
</dbReference>
<dbReference type="PANTHER" id="PTHR43420">
    <property type="entry name" value="ACETYLTRANSFERASE"/>
    <property type="match status" value="1"/>
</dbReference>
<evidence type="ECO:0000256" key="5">
    <source>
        <dbReference type="HAMAP-Rule" id="MF_02210"/>
    </source>
</evidence>
<dbReference type="HAMAP" id="MF_02210">
    <property type="entry name" value="RimI"/>
    <property type="match status" value="1"/>
</dbReference>
<dbReference type="SUPFAM" id="SSF55729">
    <property type="entry name" value="Acyl-CoA N-acyltransferases (Nat)"/>
    <property type="match status" value="1"/>
</dbReference>
<keyword evidence="3 5" id="KW-0808">Transferase</keyword>
<accession>A0ABS8C6L4</accession>
<feature type="binding site" evidence="5">
    <location>
        <position position="108"/>
    </location>
    <ligand>
        <name>acetyl-CoA</name>
        <dbReference type="ChEBI" id="CHEBI:57288"/>
    </ligand>
</feature>
<dbReference type="InterPro" id="IPR050680">
    <property type="entry name" value="YpeA/RimI_acetyltransf"/>
</dbReference>
<dbReference type="EC" id="2.3.1.266" evidence="5 6"/>
<comment type="subcellular location">
    <subcellularLocation>
        <location evidence="5 6">Cytoplasm</location>
    </subcellularLocation>
</comment>
<keyword evidence="2 5" id="KW-0963">Cytoplasm</keyword>
<feature type="active site" description="Proton acceptor" evidence="5">
    <location>
        <position position="103"/>
    </location>
</feature>
<dbReference type="InterPro" id="IPR000182">
    <property type="entry name" value="GNAT_dom"/>
</dbReference>